<dbReference type="EMBL" id="JBHRVV010000002">
    <property type="protein sequence ID" value="MFC3461514.1"/>
    <property type="molecule type" value="Genomic_DNA"/>
</dbReference>
<proteinExistence type="predicted"/>
<accession>A0ABV7PQJ1</accession>
<protein>
    <submittedName>
        <fullName evidence="1">Uncharacterized protein</fullName>
    </submittedName>
</protein>
<sequence>MYLDILNEIDNLRTTRFLPISTNAKGYPVINEPLNACAGLYFLYTSYSIDELCTIAELPGASVPIARLTQAHHLLPNVCQIEQDGFRLVYNGIGGYAGGSYGLRRRILQEISAPDIRTGSLRIMQSAVNDLARWRFSYVTLHSEMQKSAADFGPEWGFAEHAKSLERCWRLAHGWPLLCRT</sequence>
<gene>
    <name evidence="1" type="ORF">ACFOPH_25235</name>
</gene>
<comment type="caution">
    <text evidence="1">The sequence shown here is derived from an EMBL/GenBank/DDBJ whole genome shotgun (WGS) entry which is preliminary data.</text>
</comment>
<evidence type="ECO:0000313" key="2">
    <source>
        <dbReference type="Proteomes" id="UP001595665"/>
    </source>
</evidence>
<reference evidence="2" key="1">
    <citation type="journal article" date="2019" name="Int. J. Syst. Evol. Microbiol.">
        <title>The Global Catalogue of Microorganisms (GCM) 10K type strain sequencing project: providing services to taxonomists for standard genome sequencing and annotation.</title>
        <authorList>
            <consortium name="The Broad Institute Genomics Platform"/>
            <consortium name="The Broad Institute Genome Sequencing Center for Infectious Disease"/>
            <person name="Wu L."/>
            <person name="Ma J."/>
        </authorList>
    </citation>
    <scope>NUCLEOTIDE SEQUENCE [LARGE SCALE GENOMIC DNA]</scope>
    <source>
        <strain evidence="2">CCM 7480</strain>
    </source>
</reference>
<dbReference type="RefSeq" id="WP_379738134.1">
    <property type="nucleotide sequence ID" value="NZ_JBHRVV010000002.1"/>
</dbReference>
<keyword evidence="2" id="KW-1185">Reference proteome</keyword>
<organism evidence="1 2">
    <name type="scientific">Massilia haematophila</name>
    <dbReference type="NCBI Taxonomy" id="457923"/>
    <lineage>
        <taxon>Bacteria</taxon>
        <taxon>Pseudomonadati</taxon>
        <taxon>Pseudomonadota</taxon>
        <taxon>Betaproteobacteria</taxon>
        <taxon>Burkholderiales</taxon>
        <taxon>Oxalobacteraceae</taxon>
        <taxon>Telluria group</taxon>
        <taxon>Massilia</taxon>
    </lineage>
</organism>
<evidence type="ECO:0000313" key="1">
    <source>
        <dbReference type="EMBL" id="MFC3461514.1"/>
    </source>
</evidence>
<name>A0ABV7PQJ1_9BURK</name>
<dbReference type="Proteomes" id="UP001595665">
    <property type="component" value="Unassembled WGS sequence"/>
</dbReference>